<proteinExistence type="inferred from homology"/>
<name>A0A191ZE87_9GAMM</name>
<feature type="active site" description="Proton acceptor" evidence="6">
    <location>
        <position position="250"/>
    </location>
</feature>
<dbReference type="EC" id="1.1.1.49" evidence="6"/>
<feature type="binding site" evidence="6">
    <location>
        <position position="192"/>
    </location>
    <ligand>
        <name>substrate</name>
    </ligand>
</feature>
<dbReference type="GO" id="GO:0005829">
    <property type="term" value="C:cytosol"/>
    <property type="evidence" value="ECO:0007669"/>
    <property type="project" value="TreeGrafter"/>
</dbReference>
<feature type="binding site" evidence="6">
    <location>
        <position position="350"/>
    </location>
    <ligand>
        <name>substrate</name>
    </ligand>
</feature>
<comment type="function">
    <text evidence="6">Catalyzes the oxidation of glucose 6-phosphate to 6-phosphogluconolactone.</text>
</comment>
<dbReference type="Gene3D" id="3.30.360.10">
    <property type="entry name" value="Dihydrodipicolinate Reductase, domain 2"/>
    <property type="match status" value="1"/>
</dbReference>
<dbReference type="PIRSF" id="PIRSF000110">
    <property type="entry name" value="G6PD"/>
    <property type="match status" value="1"/>
</dbReference>
<evidence type="ECO:0000259" key="8">
    <source>
        <dbReference type="Pfam" id="PF02781"/>
    </source>
</evidence>
<feature type="binding site" evidence="6">
    <location>
        <position position="226"/>
    </location>
    <ligand>
        <name>substrate</name>
    </ligand>
</feature>
<protein>
    <recommendedName>
        <fullName evidence="6">Glucose-6-phosphate 1-dehydrogenase</fullName>
        <shortName evidence="6">G6PD</shortName>
        <ecNumber evidence="6">1.1.1.49</ecNumber>
    </recommendedName>
</protein>
<dbReference type="Pfam" id="PF00479">
    <property type="entry name" value="G6PD_N"/>
    <property type="match status" value="1"/>
</dbReference>
<evidence type="ECO:0000256" key="5">
    <source>
        <dbReference type="ARBA" id="ARBA00023277"/>
    </source>
</evidence>
<keyword evidence="3 6" id="KW-0521">NADP</keyword>
<comment type="caution">
    <text evidence="6">Lacks conserved residue(s) required for the propagation of feature annotation.</text>
</comment>
<feature type="domain" description="Glucose-6-phosphate dehydrogenase C-terminal" evidence="8">
    <location>
        <begin position="199"/>
        <end position="496"/>
    </location>
</feature>
<comment type="similarity">
    <text evidence="6">Belongs to the glucose-6-phosphate dehydrogenase family.</text>
</comment>
<evidence type="ECO:0000256" key="1">
    <source>
        <dbReference type="ARBA" id="ARBA00004937"/>
    </source>
</evidence>
<dbReference type="InterPro" id="IPR022674">
    <property type="entry name" value="G6P_DH_NAD-bd"/>
</dbReference>
<dbReference type="Proteomes" id="UP000078596">
    <property type="component" value="Chromosome"/>
</dbReference>
<evidence type="ECO:0000256" key="4">
    <source>
        <dbReference type="ARBA" id="ARBA00023002"/>
    </source>
</evidence>
<dbReference type="OrthoDB" id="9802739at2"/>
<evidence type="ECO:0000259" key="7">
    <source>
        <dbReference type="Pfam" id="PF00479"/>
    </source>
</evidence>
<organism evidence="9 10">
    <name type="scientific">Halothiobacillus diazotrophicus</name>
    <dbReference type="NCBI Taxonomy" id="1860122"/>
    <lineage>
        <taxon>Bacteria</taxon>
        <taxon>Pseudomonadati</taxon>
        <taxon>Pseudomonadota</taxon>
        <taxon>Gammaproteobacteria</taxon>
        <taxon>Chromatiales</taxon>
        <taxon>Halothiobacillaceae</taxon>
        <taxon>Halothiobacillus</taxon>
    </lineage>
</organism>
<dbReference type="KEGG" id="haz:A9404_01270"/>
<dbReference type="UniPathway" id="UPA00115">
    <property type="reaction ID" value="UER00408"/>
</dbReference>
<dbReference type="EMBL" id="CP016027">
    <property type="protein sequence ID" value="ANJ66183.1"/>
    <property type="molecule type" value="Genomic_DNA"/>
</dbReference>
<dbReference type="AlphaFoldDB" id="A0A191ZE87"/>
<evidence type="ECO:0000313" key="9">
    <source>
        <dbReference type="EMBL" id="ANJ66183.1"/>
    </source>
</evidence>
<keyword evidence="2 6" id="KW-0313">Glucose metabolism</keyword>
<evidence type="ECO:0000256" key="6">
    <source>
        <dbReference type="HAMAP-Rule" id="MF_00966"/>
    </source>
</evidence>
<dbReference type="GO" id="GO:0004345">
    <property type="term" value="F:glucose-6-phosphate dehydrogenase activity"/>
    <property type="evidence" value="ECO:0007669"/>
    <property type="project" value="UniProtKB-UniRule"/>
</dbReference>
<reference evidence="9 10" key="1">
    <citation type="submission" date="2016-06" db="EMBL/GenBank/DDBJ databases">
        <title>Insight into the functional genes involving in sulfur oxidation in Pearl River water.</title>
        <authorList>
            <person name="Luo J."/>
            <person name="Tan X."/>
            <person name="Lin W."/>
        </authorList>
    </citation>
    <scope>NUCLEOTIDE SEQUENCE [LARGE SCALE GENOMIC DNA]</scope>
    <source>
        <strain evidence="9 10">LS2</strain>
    </source>
</reference>
<dbReference type="PANTHER" id="PTHR23429">
    <property type="entry name" value="GLUCOSE-6-PHOSPHATE 1-DEHYDROGENASE G6PD"/>
    <property type="match status" value="1"/>
</dbReference>
<dbReference type="PRINTS" id="PR00079">
    <property type="entry name" value="G6PDHDRGNASE"/>
</dbReference>
<dbReference type="SUPFAM" id="SSF51735">
    <property type="entry name" value="NAD(P)-binding Rossmann-fold domains"/>
    <property type="match status" value="1"/>
</dbReference>
<dbReference type="PANTHER" id="PTHR23429:SF0">
    <property type="entry name" value="GLUCOSE-6-PHOSPHATE 1-DEHYDROGENASE"/>
    <property type="match status" value="1"/>
</dbReference>
<dbReference type="NCBIfam" id="NF009492">
    <property type="entry name" value="PRK12853.1-3"/>
    <property type="match status" value="1"/>
</dbReference>
<dbReference type="HAMAP" id="MF_00966">
    <property type="entry name" value="G6PD"/>
    <property type="match status" value="1"/>
</dbReference>
<feature type="binding site" evidence="6">
    <location>
        <position position="188"/>
    </location>
    <ligand>
        <name>substrate</name>
    </ligand>
</feature>
<accession>A0A191ZE87</accession>
<evidence type="ECO:0000256" key="3">
    <source>
        <dbReference type="ARBA" id="ARBA00022857"/>
    </source>
</evidence>
<sequence>MSQAKTATGRNPVRHEAVTIVIFGATGNLAHKKLIPALYQLEQAGELAPSTRIIGFGRRDWTDDHWRDEVRVLLSDDEQAENAVLDHLLQRLYFQSGDYETPESFTSLSDRLAMPEFPACVLFYFAVPPEAFGPICHHLAAAKLVDESRGCRRLVIEKPFGHDIESAHALDSLLHKHFSEQQIYRIDHYLGKGTVQNIMVMRFANLLLEPLWNRNYIDHIQISHAETLGIGSRAGYYESAGALRDMVQSHLMQMLALIAMEPPPSMDAEAVRDEKVKVLRSIRPIPHRAVHAQAFRAQYQRGVVCGENEIGYLDESGVAPDSITETYAAVKLYIDNWRWRGVPFYLRTGKRMAQTHSQISVRFRDPPQQLFRETALVKTDPNWLLIGIQPQENVRFELQIKTDGLEMRTRTVQMDASYTAPERVKLDAYAALLIDVMRGDQTLFLRYDEVAWAWRVVDPILKTWSIERDYIHSYAAGTWGPPEADRLFDDDSHHWRDDLSIP</sequence>
<dbReference type="InterPro" id="IPR022675">
    <property type="entry name" value="G6P_DH_C"/>
</dbReference>
<gene>
    <name evidence="6" type="primary">zwf</name>
    <name evidence="9" type="ORF">A9404_01270</name>
</gene>
<dbReference type="GO" id="GO:0006006">
    <property type="term" value="P:glucose metabolic process"/>
    <property type="evidence" value="ECO:0007669"/>
    <property type="project" value="UniProtKB-KW"/>
</dbReference>
<feature type="binding site" evidence="6">
    <location>
        <position position="245"/>
    </location>
    <ligand>
        <name>substrate</name>
    </ligand>
</feature>
<feature type="binding site" evidence="6">
    <location>
        <position position="58"/>
    </location>
    <ligand>
        <name>NADP(+)</name>
        <dbReference type="ChEBI" id="CHEBI:58349"/>
    </ligand>
</feature>
<dbReference type="InterPro" id="IPR001282">
    <property type="entry name" value="G6P_DH"/>
</dbReference>
<keyword evidence="10" id="KW-1185">Reference proteome</keyword>
<dbReference type="GO" id="GO:0050661">
    <property type="term" value="F:NADP binding"/>
    <property type="evidence" value="ECO:0007669"/>
    <property type="project" value="UniProtKB-UniRule"/>
</dbReference>
<evidence type="ECO:0000313" key="10">
    <source>
        <dbReference type="Proteomes" id="UP000078596"/>
    </source>
</evidence>
<dbReference type="Pfam" id="PF02781">
    <property type="entry name" value="G6PD_C"/>
    <property type="match status" value="1"/>
</dbReference>
<dbReference type="InterPro" id="IPR036291">
    <property type="entry name" value="NAD(P)-bd_dom_sf"/>
</dbReference>
<dbReference type="STRING" id="1860122.A9404_01270"/>
<dbReference type="GO" id="GO:0009051">
    <property type="term" value="P:pentose-phosphate shunt, oxidative branch"/>
    <property type="evidence" value="ECO:0007669"/>
    <property type="project" value="TreeGrafter"/>
</dbReference>
<dbReference type="RefSeq" id="WP_066097943.1">
    <property type="nucleotide sequence ID" value="NZ_CP016027.1"/>
</dbReference>
<feature type="domain" description="Glucose-6-phosphate dehydrogenase NAD-binding" evidence="7">
    <location>
        <begin position="21"/>
        <end position="197"/>
    </location>
</feature>
<dbReference type="Gene3D" id="3.40.50.720">
    <property type="entry name" value="NAD(P)-binding Rossmann-like Domain"/>
    <property type="match status" value="1"/>
</dbReference>
<dbReference type="SUPFAM" id="SSF55347">
    <property type="entry name" value="Glyceraldehyde-3-phosphate dehydrogenase-like, C-terminal domain"/>
    <property type="match status" value="1"/>
</dbReference>
<keyword evidence="4 6" id="KW-0560">Oxidoreductase</keyword>
<comment type="catalytic activity">
    <reaction evidence="6">
        <text>D-glucose 6-phosphate + NADP(+) = 6-phospho-D-glucono-1,5-lactone + NADPH + H(+)</text>
        <dbReference type="Rhea" id="RHEA:15841"/>
        <dbReference type="ChEBI" id="CHEBI:15378"/>
        <dbReference type="ChEBI" id="CHEBI:57783"/>
        <dbReference type="ChEBI" id="CHEBI:57955"/>
        <dbReference type="ChEBI" id="CHEBI:58349"/>
        <dbReference type="ChEBI" id="CHEBI:61548"/>
        <dbReference type="EC" id="1.1.1.49"/>
    </reaction>
</comment>
<feature type="binding site" evidence="6">
    <location>
        <position position="158"/>
    </location>
    <ligand>
        <name>NADP(+)</name>
        <dbReference type="ChEBI" id="CHEBI:58349"/>
    </ligand>
</feature>
<dbReference type="NCBIfam" id="TIGR00871">
    <property type="entry name" value="zwf"/>
    <property type="match status" value="1"/>
</dbReference>
<comment type="pathway">
    <text evidence="1 6">Carbohydrate degradation; pentose phosphate pathway; D-ribulose 5-phosphate from D-glucose 6-phosphate (oxidative stage): step 1/3.</text>
</comment>
<keyword evidence="5 6" id="KW-0119">Carbohydrate metabolism</keyword>
<evidence type="ECO:0000256" key="2">
    <source>
        <dbReference type="ARBA" id="ARBA00022526"/>
    </source>
</evidence>